<dbReference type="GO" id="GO:0004175">
    <property type="term" value="F:endopeptidase activity"/>
    <property type="evidence" value="ECO:0007669"/>
    <property type="project" value="UniProtKB-ARBA"/>
</dbReference>
<gene>
    <name evidence="3" type="ORF">CLV31_10665</name>
</gene>
<sequence>MEIYETQSEIAKRKNWLLSLVVIVLVTFGVLVLLQGFAVALIPSLFKISIEDLLGLINGNYDVPNGRMAMLFVQGLGSGLGFWVASWVIIRFIEKADLHWEIQNSRVTTKYLGLILGMTLGGMFFNGLLVYWNSQLVLPESLSGLENWMKEMETQLMELTKFLTDFQSVPELLTGILVIGIFAGIGEEMFFRGLIQPKMKNYFKSAHWGIWITAIIFSAIHVQFYGFLPRVFLGALFGYMYHYSGSLIYPIVAHAFNNSLTVLLVYLSNQGQIDFDLESTDTVSYPAALFGLLVLILGFLYFKKANQSQHGKLDQGI</sequence>
<dbReference type="RefSeq" id="WP_111392703.1">
    <property type="nucleotide sequence ID" value="NZ_QKTX01000006.1"/>
</dbReference>
<feature type="transmembrane region" description="Helical" evidence="1">
    <location>
        <begin position="283"/>
        <end position="302"/>
    </location>
</feature>
<reference evidence="3 4" key="1">
    <citation type="submission" date="2018-06" db="EMBL/GenBank/DDBJ databases">
        <title>Genomic Encyclopedia of Archaeal and Bacterial Type Strains, Phase II (KMG-II): from individual species to whole genera.</title>
        <authorList>
            <person name="Goeker M."/>
        </authorList>
    </citation>
    <scope>NUCLEOTIDE SEQUENCE [LARGE SCALE GENOMIC DNA]</scope>
    <source>
        <strain evidence="3 4">T4</strain>
    </source>
</reference>
<feature type="domain" description="CAAX prenyl protease 2/Lysostaphin resistance protein A-like" evidence="2">
    <location>
        <begin position="172"/>
        <end position="259"/>
    </location>
</feature>
<dbReference type="OrthoDB" id="1523022at2"/>
<feature type="transmembrane region" description="Helical" evidence="1">
    <location>
        <begin position="111"/>
        <end position="132"/>
    </location>
</feature>
<accession>A0A326RYF1</accession>
<dbReference type="EMBL" id="QKTX01000006">
    <property type="protein sequence ID" value="PZV83452.1"/>
    <property type="molecule type" value="Genomic_DNA"/>
</dbReference>
<dbReference type="GO" id="GO:0080120">
    <property type="term" value="P:CAAX-box protein maturation"/>
    <property type="evidence" value="ECO:0007669"/>
    <property type="project" value="UniProtKB-ARBA"/>
</dbReference>
<protein>
    <recommendedName>
        <fullName evidence="2">CAAX prenyl protease 2/Lysostaphin resistance protein A-like domain-containing protein</fullName>
    </recommendedName>
</protein>
<name>A0A326RYF1_9BACT</name>
<dbReference type="PANTHER" id="PTHR36435:SF1">
    <property type="entry name" value="CAAX AMINO TERMINAL PROTEASE FAMILY PROTEIN"/>
    <property type="match status" value="1"/>
</dbReference>
<feature type="transmembrane region" description="Helical" evidence="1">
    <location>
        <begin position="16"/>
        <end position="46"/>
    </location>
</feature>
<evidence type="ECO:0000313" key="3">
    <source>
        <dbReference type="EMBL" id="PZV83452.1"/>
    </source>
</evidence>
<keyword evidence="4" id="KW-1185">Reference proteome</keyword>
<dbReference type="PANTHER" id="PTHR36435">
    <property type="entry name" value="SLR1288 PROTEIN"/>
    <property type="match status" value="1"/>
</dbReference>
<comment type="caution">
    <text evidence="3">The sequence shown here is derived from an EMBL/GenBank/DDBJ whole genome shotgun (WGS) entry which is preliminary data.</text>
</comment>
<proteinExistence type="predicted"/>
<dbReference type="InterPro" id="IPR003675">
    <property type="entry name" value="Rce1/LyrA-like_dom"/>
</dbReference>
<keyword evidence="1" id="KW-0812">Transmembrane</keyword>
<feature type="transmembrane region" description="Helical" evidence="1">
    <location>
        <begin position="172"/>
        <end position="195"/>
    </location>
</feature>
<dbReference type="Proteomes" id="UP000248917">
    <property type="component" value="Unassembled WGS sequence"/>
</dbReference>
<feature type="transmembrane region" description="Helical" evidence="1">
    <location>
        <begin position="66"/>
        <end position="90"/>
    </location>
</feature>
<keyword evidence="1" id="KW-1133">Transmembrane helix</keyword>
<evidence type="ECO:0000259" key="2">
    <source>
        <dbReference type="Pfam" id="PF02517"/>
    </source>
</evidence>
<dbReference type="InterPro" id="IPR052710">
    <property type="entry name" value="CAAX_protease"/>
</dbReference>
<dbReference type="AlphaFoldDB" id="A0A326RYF1"/>
<evidence type="ECO:0000256" key="1">
    <source>
        <dbReference type="SAM" id="Phobius"/>
    </source>
</evidence>
<feature type="transmembrane region" description="Helical" evidence="1">
    <location>
        <begin position="207"/>
        <end position="228"/>
    </location>
</feature>
<keyword evidence="1" id="KW-0472">Membrane</keyword>
<organism evidence="3 4">
    <name type="scientific">Algoriphagus aquaeductus</name>
    <dbReference type="NCBI Taxonomy" id="475299"/>
    <lineage>
        <taxon>Bacteria</taxon>
        <taxon>Pseudomonadati</taxon>
        <taxon>Bacteroidota</taxon>
        <taxon>Cytophagia</taxon>
        <taxon>Cytophagales</taxon>
        <taxon>Cyclobacteriaceae</taxon>
        <taxon>Algoriphagus</taxon>
    </lineage>
</organism>
<dbReference type="Pfam" id="PF02517">
    <property type="entry name" value="Rce1-like"/>
    <property type="match status" value="1"/>
</dbReference>
<evidence type="ECO:0000313" key="4">
    <source>
        <dbReference type="Proteomes" id="UP000248917"/>
    </source>
</evidence>